<dbReference type="KEGG" id="cpb:Cphamn1_0821"/>
<name>B3ENZ5_CHLPB</name>
<dbReference type="PANTHER" id="PTHR35810">
    <property type="entry name" value="CYTOPLASMIC PROTEIN-RELATED"/>
    <property type="match status" value="1"/>
</dbReference>
<dbReference type="GO" id="GO:0003677">
    <property type="term" value="F:DNA binding"/>
    <property type="evidence" value="ECO:0007669"/>
    <property type="project" value="UniProtKB-KW"/>
</dbReference>
<dbReference type="InterPro" id="IPR011204">
    <property type="entry name" value="Virulence_RhuM-like"/>
</dbReference>
<dbReference type="Pfam" id="PF13310">
    <property type="entry name" value="Virulence_RhuM"/>
    <property type="match status" value="1"/>
</dbReference>
<dbReference type="HOGENOM" id="CLU_1616063_0_0_10"/>
<sequence>MANEETDRQEGLFLLYVTGEGKVTIEVRLEHDTVWLTQAAMAELFQTTRQNISLHLKNIFQEGELLENSVVKENLTTAADGKSYRQVFMRDWRMKLDAFLQFNEREILGNSGKISKHVADALAMEQYEQFYSHRLQREAEEENLADDRELRAMENKLKKRRKNQ</sequence>
<dbReference type="STRING" id="331678.Cphamn1_0821"/>
<dbReference type="OrthoDB" id="9802752at2"/>
<dbReference type="eggNOG" id="COG3943">
    <property type="taxonomic scope" value="Bacteria"/>
</dbReference>
<organism evidence="1">
    <name type="scientific">Chlorobium phaeobacteroides (strain BS1)</name>
    <dbReference type="NCBI Taxonomy" id="331678"/>
    <lineage>
        <taxon>Bacteria</taxon>
        <taxon>Pseudomonadati</taxon>
        <taxon>Chlorobiota</taxon>
        <taxon>Chlorobiia</taxon>
        <taxon>Chlorobiales</taxon>
        <taxon>Chlorobiaceae</taxon>
        <taxon>Chlorobium/Pelodictyon group</taxon>
        <taxon>Chlorobium</taxon>
    </lineage>
</organism>
<dbReference type="EMBL" id="CP001101">
    <property type="protein sequence ID" value="ACE03772.1"/>
    <property type="molecule type" value="Genomic_DNA"/>
</dbReference>
<dbReference type="PANTHER" id="PTHR35810:SF1">
    <property type="entry name" value="CYTOPLASMIC PROTEIN"/>
    <property type="match status" value="1"/>
</dbReference>
<reference evidence="1" key="1">
    <citation type="submission" date="2008-06" db="EMBL/GenBank/DDBJ databases">
        <title>Complete sequence of Chlorobium phaeobacteroides BS1.</title>
        <authorList>
            <consortium name="US DOE Joint Genome Institute"/>
            <person name="Lucas S."/>
            <person name="Copeland A."/>
            <person name="Lapidus A."/>
            <person name="Glavina del Rio T."/>
            <person name="Dalin E."/>
            <person name="Tice H."/>
            <person name="Bruce D."/>
            <person name="Goodwin L."/>
            <person name="Pitluck S."/>
            <person name="Schmutz J."/>
            <person name="Larimer F."/>
            <person name="Land M."/>
            <person name="Hauser L."/>
            <person name="Kyrpides N."/>
            <person name="Ovchinnikova G."/>
            <person name="Li T."/>
            <person name="Liu Z."/>
            <person name="Zhao F."/>
            <person name="Overmann J."/>
            <person name="Bryant D.A."/>
            <person name="Richardson P."/>
        </authorList>
    </citation>
    <scope>NUCLEOTIDE SEQUENCE [LARGE SCALE GENOMIC DNA]</scope>
    <source>
        <strain evidence="1">BS1</strain>
    </source>
</reference>
<keyword evidence="1" id="KW-0238">DNA-binding</keyword>
<dbReference type="AlphaFoldDB" id="B3ENZ5"/>
<proteinExistence type="predicted"/>
<gene>
    <name evidence="1" type="ordered locus">Cphamn1_0821</name>
</gene>
<evidence type="ECO:0000313" key="1">
    <source>
        <dbReference type="EMBL" id="ACE03772.1"/>
    </source>
</evidence>
<protein>
    <submittedName>
        <fullName evidence="1">DNA-binding protein</fullName>
    </submittedName>
</protein>
<accession>B3ENZ5</accession>